<evidence type="ECO:0000256" key="1">
    <source>
        <dbReference type="ARBA" id="ARBA00004141"/>
    </source>
</evidence>
<feature type="transmembrane region" description="Helical" evidence="7">
    <location>
        <begin position="91"/>
        <end position="112"/>
    </location>
</feature>
<evidence type="ECO:0000256" key="7">
    <source>
        <dbReference type="SAM" id="Phobius"/>
    </source>
</evidence>
<dbReference type="AlphaFoldDB" id="A0A1H1YUN1"/>
<feature type="transmembrane region" description="Helical" evidence="7">
    <location>
        <begin position="170"/>
        <end position="187"/>
    </location>
</feature>
<sequence length="334" mass="34529">MIELLRYPFMQRALIAALLTGLIAPAIGSYIVQRRLSLLGDGLGHVAIAGVGLALLTGTAPIPVAVIVCVAGSVLVEVLRQRGKATGDVGLAILFYGGLATGVLMSAFAGGGTGALSQYLFGSLTTVTSSDLVLITVLAVVVLVPTVGLAPQLFAVSADEDFARVLGLKVRLYNIVVVVLAAITVSLSMRTVGLLLVSALMVVPVAAAHNLVPGFYAALGTAMVIGVVVAVGGAAGSFYANAAPGALIVVLAIVVFAISWPVSALLRRRRREPVVLPETPAPAGIPTPHVLAGTHQHTHGDPDCDHPSVTHGDHVDYLHDGHRHAVHRDHYDEH</sequence>
<dbReference type="PANTHER" id="PTHR30477">
    <property type="entry name" value="ABC-TRANSPORTER METAL-BINDING PROTEIN"/>
    <property type="match status" value="1"/>
</dbReference>
<evidence type="ECO:0000256" key="6">
    <source>
        <dbReference type="RuleBase" id="RU003943"/>
    </source>
</evidence>
<proteinExistence type="inferred from homology"/>
<evidence type="ECO:0000313" key="8">
    <source>
        <dbReference type="EMBL" id="SDT25113.1"/>
    </source>
</evidence>
<dbReference type="GO" id="GO:0043190">
    <property type="term" value="C:ATP-binding cassette (ABC) transporter complex"/>
    <property type="evidence" value="ECO:0007669"/>
    <property type="project" value="InterPro"/>
</dbReference>
<dbReference type="InterPro" id="IPR037294">
    <property type="entry name" value="ABC_BtuC-like"/>
</dbReference>
<dbReference type="SUPFAM" id="SSF81345">
    <property type="entry name" value="ABC transporter involved in vitamin B12 uptake, BtuC"/>
    <property type="match status" value="1"/>
</dbReference>
<feature type="transmembrane region" description="Helical" evidence="7">
    <location>
        <begin position="219"/>
        <end position="240"/>
    </location>
</feature>
<dbReference type="CDD" id="cd06550">
    <property type="entry name" value="TM_ABC_iron-siderophores_like"/>
    <property type="match status" value="1"/>
</dbReference>
<feature type="transmembrane region" description="Helical" evidence="7">
    <location>
        <begin position="246"/>
        <end position="266"/>
    </location>
</feature>
<dbReference type="EMBL" id="LT629772">
    <property type="protein sequence ID" value="SDT25113.1"/>
    <property type="molecule type" value="Genomic_DNA"/>
</dbReference>
<accession>A0A1H1YUN1</accession>
<dbReference type="Gene3D" id="1.10.3470.10">
    <property type="entry name" value="ABC transporter involved in vitamin B12 uptake, BtuC"/>
    <property type="match status" value="1"/>
</dbReference>
<feature type="transmembrane region" description="Helical" evidence="7">
    <location>
        <begin position="52"/>
        <end position="79"/>
    </location>
</feature>
<keyword evidence="4 7" id="KW-1133">Transmembrane helix</keyword>
<dbReference type="InterPro" id="IPR001626">
    <property type="entry name" value="ABC_TroCD"/>
</dbReference>
<keyword evidence="9" id="KW-1185">Reference proteome</keyword>
<dbReference type="Proteomes" id="UP000199103">
    <property type="component" value="Chromosome I"/>
</dbReference>
<name>A0A1H1YUN1_9ACTN</name>
<dbReference type="PANTHER" id="PTHR30477:SF0">
    <property type="entry name" value="METAL TRANSPORT SYSTEM MEMBRANE PROTEIN TM_0125-RELATED"/>
    <property type="match status" value="1"/>
</dbReference>
<comment type="subcellular location">
    <subcellularLocation>
        <location evidence="6">Cell membrane</location>
        <topology evidence="6">Multi-pass membrane protein</topology>
    </subcellularLocation>
    <subcellularLocation>
        <location evidence="1">Membrane</location>
        <topology evidence="1">Multi-pass membrane protein</topology>
    </subcellularLocation>
</comment>
<protein>
    <submittedName>
        <fullName evidence="8">Zinc transport system permease protein</fullName>
    </submittedName>
</protein>
<evidence type="ECO:0000256" key="3">
    <source>
        <dbReference type="ARBA" id="ARBA00022692"/>
    </source>
</evidence>
<comment type="similarity">
    <text evidence="2 6">Belongs to the ABC-3 integral membrane protein family.</text>
</comment>
<dbReference type="Pfam" id="PF00950">
    <property type="entry name" value="ABC-3"/>
    <property type="match status" value="1"/>
</dbReference>
<reference evidence="8 9" key="1">
    <citation type="submission" date="2016-10" db="EMBL/GenBank/DDBJ databases">
        <authorList>
            <person name="de Groot N.N."/>
        </authorList>
    </citation>
    <scope>NUCLEOTIDE SEQUENCE [LARGE SCALE GENOMIC DNA]</scope>
    <source>
        <strain evidence="8 9">DSM 21800</strain>
    </source>
</reference>
<feature type="transmembrane region" description="Helical" evidence="7">
    <location>
        <begin position="132"/>
        <end position="158"/>
    </location>
</feature>
<evidence type="ECO:0000256" key="5">
    <source>
        <dbReference type="ARBA" id="ARBA00023136"/>
    </source>
</evidence>
<evidence type="ECO:0000313" key="9">
    <source>
        <dbReference type="Proteomes" id="UP000199103"/>
    </source>
</evidence>
<dbReference type="STRING" id="630515.SAMN04489812_4792"/>
<keyword evidence="6" id="KW-0813">Transport</keyword>
<dbReference type="GO" id="GO:0055085">
    <property type="term" value="P:transmembrane transport"/>
    <property type="evidence" value="ECO:0007669"/>
    <property type="project" value="InterPro"/>
</dbReference>
<keyword evidence="3 6" id="KW-0812">Transmembrane</keyword>
<evidence type="ECO:0000256" key="4">
    <source>
        <dbReference type="ARBA" id="ARBA00022989"/>
    </source>
</evidence>
<organism evidence="8 9">
    <name type="scientific">Microlunatus soli</name>
    <dbReference type="NCBI Taxonomy" id="630515"/>
    <lineage>
        <taxon>Bacteria</taxon>
        <taxon>Bacillati</taxon>
        <taxon>Actinomycetota</taxon>
        <taxon>Actinomycetes</taxon>
        <taxon>Propionibacteriales</taxon>
        <taxon>Propionibacteriaceae</taxon>
        <taxon>Microlunatus</taxon>
    </lineage>
</organism>
<dbReference type="GO" id="GO:0010043">
    <property type="term" value="P:response to zinc ion"/>
    <property type="evidence" value="ECO:0007669"/>
    <property type="project" value="TreeGrafter"/>
</dbReference>
<keyword evidence="5 7" id="KW-0472">Membrane</keyword>
<gene>
    <name evidence="8" type="ORF">SAMN04489812_4792</name>
</gene>
<evidence type="ECO:0000256" key="2">
    <source>
        <dbReference type="ARBA" id="ARBA00008034"/>
    </source>
</evidence>